<dbReference type="Proteomes" id="UP000294937">
    <property type="component" value="Unassembled WGS sequence"/>
</dbReference>
<reference evidence="2 3" key="1">
    <citation type="submission" date="2019-03" db="EMBL/GenBank/DDBJ databases">
        <title>Genomic Encyclopedia of Type Strains, Phase IV (KMG-IV): sequencing the most valuable type-strain genomes for metagenomic binning, comparative biology and taxonomic classification.</title>
        <authorList>
            <person name="Goeker M."/>
        </authorList>
    </citation>
    <scope>NUCLEOTIDE SEQUENCE [LARGE SCALE GENOMIC DNA]</scope>
    <source>
        <strain evidence="2 3">DSM 45707</strain>
    </source>
</reference>
<name>A0A4R3L5L8_9BACL</name>
<dbReference type="AlphaFoldDB" id="A0A4R3L5L8"/>
<comment type="caution">
    <text evidence="2">The sequence shown here is derived from an EMBL/GenBank/DDBJ whole genome shotgun (WGS) entry which is preliminary data.</text>
</comment>
<sequence length="61" mass="7201">MYRKTENKLRHGNTLTPKKENLDQLMNEVGQELGVDENTRSINEDPKQFAQRMKKAIQKRT</sequence>
<dbReference type="EMBL" id="SMAG01000003">
    <property type="protein sequence ID" value="TCS94692.1"/>
    <property type="molecule type" value="Genomic_DNA"/>
</dbReference>
<evidence type="ECO:0000313" key="3">
    <source>
        <dbReference type="Proteomes" id="UP000294937"/>
    </source>
</evidence>
<keyword evidence="3" id="KW-1185">Reference proteome</keyword>
<proteinExistence type="predicted"/>
<dbReference type="OrthoDB" id="2991100at2"/>
<evidence type="ECO:0000256" key="1">
    <source>
        <dbReference type="SAM" id="MobiDB-lite"/>
    </source>
</evidence>
<gene>
    <name evidence="2" type="ORF">EDD58_103108</name>
</gene>
<evidence type="ECO:0000313" key="2">
    <source>
        <dbReference type="EMBL" id="TCS94692.1"/>
    </source>
</evidence>
<organism evidence="2 3">
    <name type="scientific">Hazenella coriacea</name>
    <dbReference type="NCBI Taxonomy" id="1179467"/>
    <lineage>
        <taxon>Bacteria</taxon>
        <taxon>Bacillati</taxon>
        <taxon>Bacillota</taxon>
        <taxon>Bacilli</taxon>
        <taxon>Bacillales</taxon>
        <taxon>Thermoactinomycetaceae</taxon>
        <taxon>Hazenella</taxon>
    </lineage>
</organism>
<protein>
    <submittedName>
        <fullName evidence="2">Uncharacterized protein</fullName>
    </submittedName>
</protein>
<dbReference type="RefSeq" id="WP_131924083.1">
    <property type="nucleotide sequence ID" value="NZ_SMAG01000003.1"/>
</dbReference>
<accession>A0A4R3L5L8</accession>
<feature type="region of interest" description="Disordered" evidence="1">
    <location>
        <begin position="1"/>
        <end position="22"/>
    </location>
</feature>